<evidence type="ECO:0000259" key="2">
    <source>
        <dbReference type="Pfam" id="PF12945"/>
    </source>
</evidence>
<dbReference type="OrthoDB" id="3493at2"/>
<reference evidence="3 4" key="1">
    <citation type="submission" date="2019-10" db="EMBL/GenBank/DDBJ databases">
        <title>Comparative genomics of sulfur disproportionating microorganisms.</title>
        <authorList>
            <person name="Ward L.M."/>
            <person name="Bertran E."/>
            <person name="Johnston D."/>
        </authorList>
    </citation>
    <scope>NUCLEOTIDE SEQUENCE [LARGE SCALE GENOMIC DNA]</scope>
    <source>
        <strain evidence="3 4">DSM 14055</strain>
    </source>
</reference>
<dbReference type="InterPro" id="IPR009875">
    <property type="entry name" value="PilZ_domain"/>
</dbReference>
<name>A0A6N7IN44_9FIRM</name>
<dbReference type="Pfam" id="PF07238">
    <property type="entry name" value="PilZ"/>
    <property type="match status" value="1"/>
</dbReference>
<dbReference type="Gene3D" id="2.40.10.220">
    <property type="entry name" value="predicted glycosyltransferase like domains"/>
    <property type="match status" value="1"/>
</dbReference>
<dbReference type="InterPro" id="IPR009926">
    <property type="entry name" value="T3SS_YcgR_PilZN"/>
</dbReference>
<dbReference type="AlphaFoldDB" id="A0A6N7IN44"/>
<evidence type="ECO:0000259" key="1">
    <source>
        <dbReference type="Pfam" id="PF07238"/>
    </source>
</evidence>
<dbReference type="EMBL" id="WHYR01000007">
    <property type="protein sequence ID" value="MQL51415.1"/>
    <property type="molecule type" value="Genomic_DNA"/>
</dbReference>
<accession>A0A6N7IN44</accession>
<evidence type="ECO:0000313" key="3">
    <source>
        <dbReference type="EMBL" id="MQL51415.1"/>
    </source>
</evidence>
<feature type="domain" description="PilZ" evidence="1">
    <location>
        <begin position="93"/>
        <end position="202"/>
    </location>
</feature>
<evidence type="ECO:0008006" key="5">
    <source>
        <dbReference type="Google" id="ProtNLM"/>
    </source>
</evidence>
<comment type="caution">
    <text evidence="3">The sequence shown here is derived from an EMBL/GenBank/DDBJ whole genome shotgun (WGS) entry which is preliminary data.</text>
</comment>
<dbReference type="Proteomes" id="UP000441717">
    <property type="component" value="Unassembled WGS sequence"/>
</dbReference>
<organism evidence="3 4">
    <name type="scientific">Desulfofundulus thermobenzoicus</name>
    <dbReference type="NCBI Taxonomy" id="29376"/>
    <lineage>
        <taxon>Bacteria</taxon>
        <taxon>Bacillati</taxon>
        <taxon>Bacillota</taxon>
        <taxon>Clostridia</taxon>
        <taxon>Eubacteriales</taxon>
        <taxon>Peptococcaceae</taxon>
        <taxon>Desulfofundulus</taxon>
    </lineage>
</organism>
<proteinExistence type="predicted"/>
<gene>
    <name evidence="3" type="ORF">GFC01_03885</name>
</gene>
<dbReference type="SUPFAM" id="SSF141371">
    <property type="entry name" value="PilZ domain-like"/>
    <property type="match status" value="1"/>
</dbReference>
<dbReference type="RefSeq" id="WP_152945343.1">
    <property type="nucleotide sequence ID" value="NZ_WHYR01000007.1"/>
</dbReference>
<keyword evidence="4" id="KW-1185">Reference proteome</keyword>
<evidence type="ECO:0000313" key="4">
    <source>
        <dbReference type="Proteomes" id="UP000441717"/>
    </source>
</evidence>
<sequence>MQQLTINKKIQVAREGERDWYASTIQDIKNGEIYIALPRLRGNALILSPGDNVQVRYAEESASFVFPARCLGRTEDSVPLYRLARTGEIQRVQQRSHVRLKTTLEVHYAHPPAPNRRPRYKRAYTVDMSGGGMRLAVNEPVQAGAELLLQFNLPLREGLRKMELKGRVVRLFAMEDGGHHVALEFVDITTAQQDLIVRYIFQRMGEQARLR</sequence>
<dbReference type="GO" id="GO:0035438">
    <property type="term" value="F:cyclic-di-GMP binding"/>
    <property type="evidence" value="ECO:0007669"/>
    <property type="project" value="InterPro"/>
</dbReference>
<protein>
    <recommendedName>
        <fullName evidence="5">Pilus assembly protein PilZ</fullName>
    </recommendedName>
</protein>
<dbReference type="Pfam" id="PF12945">
    <property type="entry name" value="PilZNR"/>
    <property type="match status" value="1"/>
</dbReference>
<feature type="domain" description="Type III secretion system flagellar brake protein YcgR PilZN" evidence="2">
    <location>
        <begin position="6"/>
        <end position="84"/>
    </location>
</feature>